<dbReference type="Proteomes" id="UP000246740">
    <property type="component" value="Unassembled WGS sequence"/>
</dbReference>
<protein>
    <submittedName>
        <fullName evidence="2">Uncharacterized protein</fullName>
    </submittedName>
</protein>
<evidence type="ECO:0000313" key="2">
    <source>
        <dbReference type="EMBL" id="PWY99748.1"/>
    </source>
</evidence>
<reference evidence="2 3" key="1">
    <citation type="journal article" date="2018" name="Mol. Biol. Evol.">
        <title>Broad Genomic Sampling Reveals a Smut Pathogenic Ancestry of the Fungal Clade Ustilaginomycotina.</title>
        <authorList>
            <person name="Kijpornyongpan T."/>
            <person name="Mondo S.J."/>
            <person name="Barry K."/>
            <person name="Sandor L."/>
            <person name="Lee J."/>
            <person name="Lipzen A."/>
            <person name="Pangilinan J."/>
            <person name="LaButti K."/>
            <person name="Hainaut M."/>
            <person name="Henrissat B."/>
            <person name="Grigoriev I.V."/>
            <person name="Spatafora J.W."/>
            <person name="Aime M.C."/>
        </authorList>
    </citation>
    <scope>NUCLEOTIDE SEQUENCE [LARGE SCALE GENOMIC DNA]</scope>
    <source>
        <strain evidence="2 3">MCA 3645</strain>
    </source>
</reference>
<evidence type="ECO:0000256" key="1">
    <source>
        <dbReference type="SAM" id="MobiDB-lite"/>
    </source>
</evidence>
<evidence type="ECO:0000313" key="3">
    <source>
        <dbReference type="Proteomes" id="UP000246740"/>
    </source>
</evidence>
<accession>A0A317XQX6</accession>
<dbReference type="AlphaFoldDB" id="A0A317XQX6"/>
<gene>
    <name evidence="2" type="ORF">BCV70DRAFT_200662</name>
</gene>
<sequence length="109" mass="12222">MVWSRPLPLACLPSLFIQKVGSPGKPTLICFGWNAKLMWAENQLFAPISGRGQRDPQGPARIIWRSEIRLNGTQYWITEPIGRVSSTIGSTTETRSSRDPARKPYCASY</sequence>
<dbReference type="EMBL" id="KZ819194">
    <property type="protein sequence ID" value="PWY99748.1"/>
    <property type="molecule type" value="Genomic_DNA"/>
</dbReference>
<name>A0A317XQX6_9BASI</name>
<keyword evidence="3" id="KW-1185">Reference proteome</keyword>
<organism evidence="2 3">
    <name type="scientific">Testicularia cyperi</name>
    <dbReference type="NCBI Taxonomy" id="1882483"/>
    <lineage>
        <taxon>Eukaryota</taxon>
        <taxon>Fungi</taxon>
        <taxon>Dikarya</taxon>
        <taxon>Basidiomycota</taxon>
        <taxon>Ustilaginomycotina</taxon>
        <taxon>Ustilaginomycetes</taxon>
        <taxon>Ustilaginales</taxon>
        <taxon>Anthracoideaceae</taxon>
        <taxon>Testicularia</taxon>
    </lineage>
</organism>
<dbReference type="InParanoid" id="A0A317XQX6"/>
<feature type="region of interest" description="Disordered" evidence="1">
    <location>
        <begin position="87"/>
        <end position="109"/>
    </location>
</feature>
<proteinExistence type="predicted"/>